<name>A0ABN6M1E4_9BACT</name>
<feature type="compositionally biased region" description="Low complexity" evidence="1">
    <location>
        <begin position="572"/>
        <end position="581"/>
    </location>
</feature>
<proteinExistence type="predicted"/>
<organism evidence="3 4">
    <name type="scientific">Desulfofustis limnaeus</name>
    <dbReference type="NCBI Taxonomy" id="2740163"/>
    <lineage>
        <taxon>Bacteria</taxon>
        <taxon>Pseudomonadati</taxon>
        <taxon>Thermodesulfobacteriota</taxon>
        <taxon>Desulfobulbia</taxon>
        <taxon>Desulfobulbales</taxon>
        <taxon>Desulfocapsaceae</taxon>
        <taxon>Desulfofustis</taxon>
    </lineage>
</organism>
<dbReference type="PANTHER" id="PTHR42731:SF1">
    <property type="entry name" value="RADICAL SAM DOMAIN PROTEIN"/>
    <property type="match status" value="1"/>
</dbReference>
<dbReference type="PANTHER" id="PTHR42731">
    <property type="entry name" value="SLL1084 PROTEIN"/>
    <property type="match status" value="1"/>
</dbReference>
<dbReference type="InterPro" id="IPR058240">
    <property type="entry name" value="rSAM_sf"/>
</dbReference>
<gene>
    <name evidence="3" type="ORF">DPPLL_10530</name>
</gene>
<dbReference type="InterPro" id="IPR007197">
    <property type="entry name" value="rSAM"/>
</dbReference>
<dbReference type="SFLD" id="SFLDS00029">
    <property type="entry name" value="Radical_SAM"/>
    <property type="match status" value="1"/>
</dbReference>
<sequence>MSHQGLHILYHLLNSHPQVQAERSYCPAPDAEELLRAQHRPLTALESGRPLGSFDLLGITLPHELCYTNILTILDLAGLPFRAADRVDDQPLVIGGGACAFNAEPVAELFDAILLGDGEEAIFAISDLVRHHKRAGTARRDLVEALADIPGVYLPHHYQPRYDEAGRLMAIEVQPGKAERVRRRVLPDLDRLDHLTHPLVPNAKIVHDRLGVEIARGCTRGCRFCQAGITYRPVRERSVEQICALAEEGIARSGFDEIALLSLSTGDYSCLPQLLPRLMNRFAEQRVSLSMPSMRVGTLGADLMEQIKRVRKTGFTLAPEAGSERLRRAINKGITEEDLLASVENAFALGWNLIKLYFMIGLPGETLEDIDAIAELARKTGRAGKVSQRGRRRVNVSVGTFIPKPHTPFQWEPQLSIEQSRERIGRLRAALDRSGVHVKYHTPEQSYLEGVFSRGDRRLTELLIGAWRDGARLDSWSDYFNLERWLAAANRCGIDLDAYLRRRSLDEVLPWHHLDTGVDPEFLKRERQAAEQQLYTPDCRYHGCQKCGLCDFKTIRPLVQDPHRQVPPPGTTPAAPRTEAAPSRGQLSFITYERIGPICFLGHLEFMQAMVRSIRRAGLTPLFSQGFNPTPKLSFGPALPVGTESLCEFLLLEHRDPINESDSWIERLNQSLPPGVRVTAIRPYRGRLPQSIACSYRIDLPFPLEERDSGLIEAFLVAERFDIDRSRKNKTSRLDLRPLVHELAIIDRQTVTAVIAYHSGQPGCKPLELLAQVLQREPHSLLCSRVLKTAWQPLDP</sequence>
<reference evidence="3 4" key="1">
    <citation type="submission" date="2022-01" db="EMBL/GenBank/DDBJ databases">
        <title>Desulfofustis limnae sp. nov., a novel mesophilic sulfate-reducing bacterium isolated from marsh soil.</title>
        <authorList>
            <person name="Watanabe M."/>
            <person name="Takahashi A."/>
            <person name="Kojima H."/>
            <person name="Fukui M."/>
        </authorList>
    </citation>
    <scope>NUCLEOTIDE SEQUENCE [LARGE SCALE GENOMIC DNA]</scope>
    <source>
        <strain evidence="3 4">PPLL</strain>
    </source>
</reference>
<dbReference type="Proteomes" id="UP000830055">
    <property type="component" value="Chromosome"/>
</dbReference>
<dbReference type="InterPro" id="IPR045784">
    <property type="entry name" value="Radical_SAM_N2"/>
</dbReference>
<dbReference type="SMART" id="SM00729">
    <property type="entry name" value="Elp3"/>
    <property type="match status" value="1"/>
</dbReference>
<dbReference type="InterPro" id="IPR023404">
    <property type="entry name" value="rSAM_horseshoe"/>
</dbReference>
<evidence type="ECO:0000313" key="4">
    <source>
        <dbReference type="Proteomes" id="UP000830055"/>
    </source>
</evidence>
<dbReference type="Pfam" id="PF19864">
    <property type="entry name" value="Radical_SAM_N2"/>
    <property type="match status" value="1"/>
</dbReference>
<dbReference type="Gene3D" id="3.80.30.20">
    <property type="entry name" value="tm_1862 like domain"/>
    <property type="match status" value="1"/>
</dbReference>
<dbReference type="InterPro" id="IPR023862">
    <property type="entry name" value="CHP03960_rSAM"/>
</dbReference>
<dbReference type="NCBIfam" id="TIGR03960">
    <property type="entry name" value="rSAM_fuse_unch"/>
    <property type="match status" value="1"/>
</dbReference>
<dbReference type="EMBL" id="AP025516">
    <property type="protein sequence ID" value="BDD86688.1"/>
    <property type="molecule type" value="Genomic_DNA"/>
</dbReference>
<dbReference type="SFLD" id="SFLDG01082">
    <property type="entry name" value="B12-binding_domain_containing"/>
    <property type="match status" value="1"/>
</dbReference>
<protein>
    <submittedName>
        <fullName evidence="3">B12-binding protein</fullName>
    </submittedName>
</protein>
<accession>A0ABN6M1E4</accession>
<dbReference type="Pfam" id="PF10105">
    <property type="entry name" value="DUF2344"/>
    <property type="match status" value="1"/>
</dbReference>
<dbReference type="Pfam" id="PF04055">
    <property type="entry name" value="Radical_SAM"/>
    <property type="match status" value="1"/>
</dbReference>
<evidence type="ECO:0000256" key="1">
    <source>
        <dbReference type="SAM" id="MobiDB-lite"/>
    </source>
</evidence>
<feature type="domain" description="Radical SAM core" evidence="2">
    <location>
        <begin position="204"/>
        <end position="437"/>
    </location>
</feature>
<feature type="region of interest" description="Disordered" evidence="1">
    <location>
        <begin position="560"/>
        <end position="581"/>
    </location>
</feature>
<dbReference type="PROSITE" id="PS51918">
    <property type="entry name" value="RADICAL_SAM"/>
    <property type="match status" value="1"/>
</dbReference>
<dbReference type="SUPFAM" id="SSF102114">
    <property type="entry name" value="Radical SAM enzymes"/>
    <property type="match status" value="1"/>
</dbReference>
<dbReference type="InterPro" id="IPR006638">
    <property type="entry name" value="Elp3/MiaA/NifB-like_rSAM"/>
</dbReference>
<dbReference type="InterPro" id="IPR018768">
    <property type="entry name" value="DUF2344"/>
</dbReference>
<dbReference type="NCBIfam" id="TIGR03936">
    <property type="entry name" value="sam_1_link_chp"/>
    <property type="match status" value="1"/>
</dbReference>
<evidence type="ECO:0000313" key="3">
    <source>
        <dbReference type="EMBL" id="BDD86688.1"/>
    </source>
</evidence>
<keyword evidence="4" id="KW-1185">Reference proteome</keyword>
<evidence type="ECO:0000259" key="2">
    <source>
        <dbReference type="PROSITE" id="PS51918"/>
    </source>
</evidence>
<dbReference type="CDD" id="cd01335">
    <property type="entry name" value="Radical_SAM"/>
    <property type="match status" value="1"/>
</dbReference>